<dbReference type="Proteomes" id="UP001275049">
    <property type="component" value="Unassembled WGS sequence"/>
</dbReference>
<dbReference type="RefSeq" id="WP_320755450.1">
    <property type="nucleotide sequence ID" value="NZ_JAWNGA010000013.1"/>
</dbReference>
<protein>
    <submittedName>
        <fullName evidence="2">DUF3801 domain-containing protein</fullName>
    </submittedName>
</protein>
<name>A0ABU5G8B5_9ACTO</name>
<feature type="compositionally biased region" description="Pro residues" evidence="1">
    <location>
        <begin position="209"/>
        <end position="218"/>
    </location>
</feature>
<dbReference type="InterPro" id="IPR024234">
    <property type="entry name" value="DUF3801"/>
</dbReference>
<evidence type="ECO:0000256" key="1">
    <source>
        <dbReference type="SAM" id="MobiDB-lite"/>
    </source>
</evidence>
<dbReference type="EMBL" id="JAWNGA010000013">
    <property type="protein sequence ID" value="MDY5133551.1"/>
    <property type="molecule type" value="Genomic_DNA"/>
</dbReference>
<sequence length="218" mass="24154">MEQVPGEQLATEITVLFAKGVVTVIATIGKLTGKGVGFTCLAVADLIKKQTHNHRTTGKIQVKTLGRQGENVQEMPFSKGDYKRVKKDMKKGGITFAIEKGARKRSNNFKREDQYYLHVKGKDVDRVQQRLQKLGLQLTNEPERTQAPVTEKASQPAPTAPAKNLQKDARARIKATQEKNKKAIAERNQHKRNQARKMGGPKQGGGVKPPKPSTPKLK</sequence>
<feature type="compositionally biased region" description="Basic and acidic residues" evidence="1">
    <location>
        <begin position="165"/>
        <end position="188"/>
    </location>
</feature>
<organism evidence="2 3">
    <name type="scientific">Actinotignum urinale</name>
    <dbReference type="NCBI Taxonomy" id="190146"/>
    <lineage>
        <taxon>Bacteria</taxon>
        <taxon>Bacillati</taxon>
        <taxon>Actinomycetota</taxon>
        <taxon>Actinomycetes</taxon>
        <taxon>Actinomycetales</taxon>
        <taxon>Actinomycetaceae</taxon>
        <taxon>Actinotignum</taxon>
    </lineage>
</organism>
<evidence type="ECO:0000313" key="3">
    <source>
        <dbReference type="Proteomes" id="UP001275049"/>
    </source>
</evidence>
<feature type="region of interest" description="Disordered" evidence="1">
    <location>
        <begin position="135"/>
        <end position="218"/>
    </location>
</feature>
<evidence type="ECO:0000313" key="2">
    <source>
        <dbReference type="EMBL" id="MDY5133551.1"/>
    </source>
</evidence>
<accession>A0ABU5G8B5</accession>
<keyword evidence="3" id="KW-1185">Reference proteome</keyword>
<comment type="caution">
    <text evidence="2">The sequence shown here is derived from an EMBL/GenBank/DDBJ whole genome shotgun (WGS) entry which is preliminary data.</text>
</comment>
<dbReference type="Pfam" id="PF12687">
    <property type="entry name" value="DUF3801"/>
    <property type="match status" value="1"/>
</dbReference>
<gene>
    <name evidence="2" type="ORF">R6G86_07345</name>
</gene>
<reference evidence="2 3" key="1">
    <citation type="submission" date="2023-10" db="EMBL/GenBank/DDBJ databases">
        <title>Whole Genome based description of the genera Actinobaculum and Actinotignum reveals a complex phylogenetic relationship within the species included in the genus Actinotignum.</title>
        <authorList>
            <person name="Jensen C.S."/>
            <person name="Dargis R."/>
            <person name="Kemp M."/>
            <person name="Christensen J.J."/>
        </authorList>
    </citation>
    <scope>NUCLEOTIDE SEQUENCE [LARGE SCALE GENOMIC DNA]</scope>
    <source>
        <strain evidence="2 3">SLA_B974</strain>
    </source>
</reference>
<proteinExistence type="predicted"/>